<name>A0AAW2K7Y2_SESRA</name>
<dbReference type="AlphaFoldDB" id="A0AAW2K7Y2"/>
<reference evidence="1" key="1">
    <citation type="submission" date="2020-06" db="EMBL/GenBank/DDBJ databases">
        <authorList>
            <person name="Li T."/>
            <person name="Hu X."/>
            <person name="Zhang T."/>
            <person name="Song X."/>
            <person name="Zhang H."/>
            <person name="Dai N."/>
            <person name="Sheng W."/>
            <person name="Hou X."/>
            <person name="Wei L."/>
        </authorList>
    </citation>
    <scope>NUCLEOTIDE SEQUENCE</scope>
    <source>
        <strain evidence="1">G02</strain>
        <tissue evidence="1">Leaf</tissue>
    </source>
</reference>
<proteinExistence type="predicted"/>
<sequence length="180" mass="20451">MRWHIGSGRIFRIWWIKGLLDPYLSRLLRHPILLVKMSVEELLDVEGGWNEELIWSVFQSIDAEIVLGITRVVGSPDQLRWHYEKSGHYSMKSAYHLLVDGVILHLQSGSVSVKSTGLIIGSSFGKLRFLRSPIPKLDFMGCLGVLTRQSFFLRCSSAGFYRADEIGCCLRILYFASGDD</sequence>
<gene>
    <name evidence="1" type="ORF">Sradi_6168000</name>
</gene>
<organism evidence="1">
    <name type="scientific">Sesamum radiatum</name>
    <name type="common">Black benniseed</name>
    <dbReference type="NCBI Taxonomy" id="300843"/>
    <lineage>
        <taxon>Eukaryota</taxon>
        <taxon>Viridiplantae</taxon>
        <taxon>Streptophyta</taxon>
        <taxon>Embryophyta</taxon>
        <taxon>Tracheophyta</taxon>
        <taxon>Spermatophyta</taxon>
        <taxon>Magnoliopsida</taxon>
        <taxon>eudicotyledons</taxon>
        <taxon>Gunneridae</taxon>
        <taxon>Pentapetalae</taxon>
        <taxon>asterids</taxon>
        <taxon>lamiids</taxon>
        <taxon>Lamiales</taxon>
        <taxon>Pedaliaceae</taxon>
        <taxon>Sesamum</taxon>
    </lineage>
</organism>
<dbReference type="EMBL" id="JACGWJ010000029">
    <property type="protein sequence ID" value="KAL0302999.1"/>
    <property type="molecule type" value="Genomic_DNA"/>
</dbReference>
<comment type="caution">
    <text evidence="1">The sequence shown here is derived from an EMBL/GenBank/DDBJ whole genome shotgun (WGS) entry which is preliminary data.</text>
</comment>
<evidence type="ECO:0000313" key="1">
    <source>
        <dbReference type="EMBL" id="KAL0302999.1"/>
    </source>
</evidence>
<protein>
    <submittedName>
        <fullName evidence="1">Uncharacterized protein</fullName>
    </submittedName>
</protein>
<reference evidence="1" key="2">
    <citation type="journal article" date="2024" name="Plant">
        <title>Genomic evolution and insights into agronomic trait innovations of Sesamum species.</title>
        <authorList>
            <person name="Miao H."/>
            <person name="Wang L."/>
            <person name="Qu L."/>
            <person name="Liu H."/>
            <person name="Sun Y."/>
            <person name="Le M."/>
            <person name="Wang Q."/>
            <person name="Wei S."/>
            <person name="Zheng Y."/>
            <person name="Lin W."/>
            <person name="Duan Y."/>
            <person name="Cao H."/>
            <person name="Xiong S."/>
            <person name="Wang X."/>
            <person name="Wei L."/>
            <person name="Li C."/>
            <person name="Ma Q."/>
            <person name="Ju M."/>
            <person name="Zhao R."/>
            <person name="Li G."/>
            <person name="Mu C."/>
            <person name="Tian Q."/>
            <person name="Mei H."/>
            <person name="Zhang T."/>
            <person name="Gao T."/>
            <person name="Zhang H."/>
        </authorList>
    </citation>
    <scope>NUCLEOTIDE SEQUENCE</scope>
    <source>
        <strain evidence="1">G02</strain>
    </source>
</reference>
<accession>A0AAW2K7Y2</accession>